<comment type="caution">
    <text evidence="3">The sequence shown here is derived from an EMBL/GenBank/DDBJ whole genome shotgun (WGS) entry which is preliminary data.</text>
</comment>
<feature type="chain" id="PRO_5045629306" description="Glycosyl transferase family 25 domain-containing protein" evidence="1">
    <location>
        <begin position="26"/>
        <end position="687"/>
    </location>
</feature>
<evidence type="ECO:0000259" key="2">
    <source>
        <dbReference type="Pfam" id="PF01755"/>
    </source>
</evidence>
<dbReference type="EMBL" id="CAXAMM010041352">
    <property type="protein sequence ID" value="CAK9098969.1"/>
    <property type="molecule type" value="Genomic_DNA"/>
</dbReference>
<evidence type="ECO:0000313" key="4">
    <source>
        <dbReference type="Proteomes" id="UP001642464"/>
    </source>
</evidence>
<keyword evidence="1" id="KW-0732">Signal</keyword>
<accession>A0ABP0REF4</accession>
<dbReference type="Pfam" id="PF01755">
    <property type="entry name" value="Glyco_transf_25"/>
    <property type="match status" value="1"/>
</dbReference>
<organism evidence="3 4">
    <name type="scientific">Durusdinium trenchii</name>
    <dbReference type="NCBI Taxonomy" id="1381693"/>
    <lineage>
        <taxon>Eukaryota</taxon>
        <taxon>Sar</taxon>
        <taxon>Alveolata</taxon>
        <taxon>Dinophyceae</taxon>
        <taxon>Suessiales</taxon>
        <taxon>Symbiodiniaceae</taxon>
        <taxon>Durusdinium</taxon>
    </lineage>
</organism>
<dbReference type="CDD" id="cd06532">
    <property type="entry name" value="Glyco_transf_25"/>
    <property type="match status" value="1"/>
</dbReference>
<feature type="domain" description="Glycosyl transferase family 25" evidence="2">
    <location>
        <begin position="464"/>
        <end position="589"/>
    </location>
</feature>
<keyword evidence="4" id="KW-1185">Reference proteome</keyword>
<feature type="signal peptide" evidence="1">
    <location>
        <begin position="1"/>
        <end position="25"/>
    </location>
</feature>
<reference evidence="3 4" key="1">
    <citation type="submission" date="2024-02" db="EMBL/GenBank/DDBJ databases">
        <authorList>
            <person name="Chen Y."/>
            <person name="Shah S."/>
            <person name="Dougan E. K."/>
            <person name="Thang M."/>
            <person name="Chan C."/>
        </authorList>
    </citation>
    <scope>NUCLEOTIDE SEQUENCE [LARGE SCALE GENOMIC DNA]</scope>
</reference>
<dbReference type="Proteomes" id="UP001642464">
    <property type="component" value="Unassembled WGS sequence"/>
</dbReference>
<evidence type="ECO:0000313" key="3">
    <source>
        <dbReference type="EMBL" id="CAK9098969.1"/>
    </source>
</evidence>
<proteinExistence type="predicted"/>
<evidence type="ECO:0000256" key="1">
    <source>
        <dbReference type="SAM" id="SignalP"/>
    </source>
</evidence>
<name>A0ABP0REF4_9DINO</name>
<gene>
    <name evidence="3" type="ORF">SCF082_LOCUS46372</name>
</gene>
<sequence>MVQKRWLYTAAACLVLFFWRSADWSAPSPTLRLRLERPTAERPTEPTELTVPPEVKVNEAFEQIRLARVPPAEELLTPPFAALPAARAPAENNGRTLVIVAFERSPRSTKNVEFLLQQVVGGPRAQEMDFIFVDTSREGPFRCFPDLPNVHYVHRPRVGLDICSYKTGLAIVPPGLYKYVVLMNGSVRGPFSHSSDFLKPFKDQLNARTPVVGTSVNCGPRLHVQSMFFMLNSVGTELMNATLSCDIPHHGAAMRGPHGELNMSSNVLQAGYNLGATQLMWRHQDVTNNTVVRRTCYYVGSDPYAPGRDRDPITLKTKDIDPEDVIFFKTTRLVGQERLQNLTLEFEDRCGGIHSQPAAQKDTGPRQPTAEWGCVSSSAKKKVVLCIGAGLVGFQTRRLVMMNAGKAHCAVLPRLPTLASMGFEGSSVAKDEVPELVKGSFLKRVPEEQVVLQLPPPFLCDPFEHVIVINLEDDRGKGRRDHMVREFEKAGVKKYNFFPAVDFKKDDQLNRELKNILGLCTNPARCHNTLGCAMSHRRVYEKVLAEGWPCAMVFEDDAGLAGNFSQRLGEAAMAGMPNFDIMLLGWCHTKKDKGAHPPDQSSVPTLKNGWPGMCIHAYVISIYGALMMSQANSPIQITPDAVMDGAHHFHNRTRTHINRHGMTGAYWFTDPLMAWQDVDADNLGGGV</sequence>
<dbReference type="InterPro" id="IPR002654">
    <property type="entry name" value="Glyco_trans_25"/>
</dbReference>
<protein>
    <recommendedName>
        <fullName evidence="2">Glycosyl transferase family 25 domain-containing protein</fullName>
    </recommendedName>
</protein>